<dbReference type="GO" id="GO:0016020">
    <property type="term" value="C:membrane"/>
    <property type="evidence" value="ECO:0007669"/>
    <property type="project" value="UniProtKB-SubCell"/>
</dbReference>
<evidence type="ECO:0000256" key="3">
    <source>
        <dbReference type="ARBA" id="ARBA00022692"/>
    </source>
</evidence>
<dbReference type="AlphaFoldDB" id="A0A1M7NRJ4"/>
<evidence type="ECO:0000256" key="5">
    <source>
        <dbReference type="ARBA" id="ARBA00023136"/>
    </source>
</evidence>
<evidence type="ECO:0000256" key="4">
    <source>
        <dbReference type="ARBA" id="ARBA00022989"/>
    </source>
</evidence>
<proteinExistence type="inferred from homology"/>
<keyword evidence="3 6" id="KW-0812">Transmembrane</keyword>
<feature type="transmembrane region" description="Helical" evidence="6">
    <location>
        <begin position="69"/>
        <end position="89"/>
    </location>
</feature>
<accession>A0A1M7NRJ4</accession>
<sequence length="262" mass="26986">MKSVSALPGGQAIAIRSAFALVLLLAVIAVRSLKGSGARLGKTGCVRAVLDATAGLAFAYAVFELPLGLLASIHATLPLVSVALAAILLREPLSRRVLLAIVMGAAGVLVILQPGLEASPLGLALALLSLFAYALRDLVTRRMEAGGDLVKSVALSAFLIGLAGLLTGATISPPPLVPGDFVLLGLAAVTFLGANTMIIAAFRRAPVARIAPLRYSSILWALLFDAILWGHMPEPATWFGIAIILAAGSVLLLRPGHISGRQ</sequence>
<reference evidence="8 9" key="1">
    <citation type="submission" date="2016-11" db="EMBL/GenBank/DDBJ databases">
        <authorList>
            <person name="Jaros S."/>
            <person name="Januszkiewicz K."/>
            <person name="Wedrychowicz H."/>
        </authorList>
    </citation>
    <scope>NUCLEOTIDE SEQUENCE [LARGE SCALE GENOMIC DNA]</scope>
    <source>
        <strain evidence="8 9">DSM 22153</strain>
    </source>
</reference>
<feature type="domain" description="EamA" evidence="7">
    <location>
        <begin position="7"/>
        <end position="112"/>
    </location>
</feature>
<evidence type="ECO:0000313" key="8">
    <source>
        <dbReference type="EMBL" id="SHN06472.1"/>
    </source>
</evidence>
<feature type="transmembrane region" description="Helical" evidence="6">
    <location>
        <begin position="12"/>
        <end position="33"/>
    </location>
</feature>
<dbReference type="Proteomes" id="UP000186002">
    <property type="component" value="Unassembled WGS sequence"/>
</dbReference>
<dbReference type="Pfam" id="PF00892">
    <property type="entry name" value="EamA"/>
    <property type="match status" value="2"/>
</dbReference>
<keyword evidence="5 6" id="KW-0472">Membrane</keyword>
<name>A0A1M7NRJ4_9HYPH</name>
<gene>
    <name evidence="8" type="ORF">SAMN05444272_3921</name>
</gene>
<dbReference type="PANTHER" id="PTHR22911:SF6">
    <property type="entry name" value="SOLUTE CARRIER FAMILY 35 MEMBER G1"/>
    <property type="match status" value="1"/>
</dbReference>
<organism evidence="8 9">
    <name type="scientific">Roseibium suaedae</name>
    <dbReference type="NCBI Taxonomy" id="735517"/>
    <lineage>
        <taxon>Bacteria</taxon>
        <taxon>Pseudomonadati</taxon>
        <taxon>Pseudomonadota</taxon>
        <taxon>Alphaproteobacteria</taxon>
        <taxon>Hyphomicrobiales</taxon>
        <taxon>Stappiaceae</taxon>
        <taxon>Roseibium</taxon>
    </lineage>
</organism>
<feature type="domain" description="EamA" evidence="7">
    <location>
        <begin position="121"/>
        <end position="247"/>
    </location>
</feature>
<evidence type="ECO:0000313" key="9">
    <source>
        <dbReference type="Proteomes" id="UP000186002"/>
    </source>
</evidence>
<dbReference type="EMBL" id="FRBW01000005">
    <property type="protein sequence ID" value="SHN06472.1"/>
    <property type="molecule type" value="Genomic_DNA"/>
</dbReference>
<feature type="transmembrane region" description="Helical" evidence="6">
    <location>
        <begin position="181"/>
        <end position="201"/>
    </location>
</feature>
<keyword evidence="4 6" id="KW-1133">Transmembrane helix</keyword>
<evidence type="ECO:0000256" key="1">
    <source>
        <dbReference type="ARBA" id="ARBA00004141"/>
    </source>
</evidence>
<feature type="transmembrane region" description="Helical" evidence="6">
    <location>
        <begin position="96"/>
        <end position="112"/>
    </location>
</feature>
<evidence type="ECO:0000259" key="7">
    <source>
        <dbReference type="Pfam" id="PF00892"/>
    </source>
</evidence>
<dbReference type="SUPFAM" id="SSF103481">
    <property type="entry name" value="Multidrug resistance efflux transporter EmrE"/>
    <property type="match status" value="2"/>
</dbReference>
<feature type="transmembrane region" description="Helical" evidence="6">
    <location>
        <begin position="118"/>
        <end position="136"/>
    </location>
</feature>
<comment type="subcellular location">
    <subcellularLocation>
        <location evidence="1">Membrane</location>
        <topology evidence="1">Multi-pass membrane protein</topology>
    </subcellularLocation>
</comment>
<evidence type="ECO:0000256" key="2">
    <source>
        <dbReference type="ARBA" id="ARBA00009853"/>
    </source>
</evidence>
<dbReference type="STRING" id="735517.SAMN05444272_3921"/>
<feature type="transmembrane region" description="Helical" evidence="6">
    <location>
        <begin position="213"/>
        <end position="230"/>
    </location>
</feature>
<dbReference type="InterPro" id="IPR000620">
    <property type="entry name" value="EamA_dom"/>
</dbReference>
<keyword evidence="9" id="KW-1185">Reference proteome</keyword>
<protein>
    <submittedName>
        <fullName evidence="8">EamA domain-containing membrane protein RarD</fullName>
    </submittedName>
</protein>
<feature type="transmembrane region" description="Helical" evidence="6">
    <location>
        <begin position="236"/>
        <end position="253"/>
    </location>
</feature>
<evidence type="ECO:0000256" key="6">
    <source>
        <dbReference type="SAM" id="Phobius"/>
    </source>
</evidence>
<feature type="transmembrane region" description="Helical" evidence="6">
    <location>
        <begin position="148"/>
        <end position="169"/>
    </location>
</feature>
<comment type="similarity">
    <text evidence="2">Belongs to the drug/metabolite transporter (DMT) superfamily. 10 TMS drug/metabolite exporter (DME) (TC 2.A.7.3) family.</text>
</comment>
<dbReference type="InterPro" id="IPR037185">
    <property type="entry name" value="EmrE-like"/>
</dbReference>
<dbReference type="PANTHER" id="PTHR22911">
    <property type="entry name" value="ACYL-MALONYL CONDENSING ENZYME-RELATED"/>
    <property type="match status" value="1"/>
</dbReference>